<name>A0A2I1D9R8_ASPC2</name>
<evidence type="ECO:0000313" key="1">
    <source>
        <dbReference type="EMBL" id="PKY06630.1"/>
    </source>
</evidence>
<dbReference type="RefSeq" id="XP_024695224.1">
    <property type="nucleotide sequence ID" value="XM_024840033.1"/>
</dbReference>
<proteinExistence type="predicted"/>
<comment type="caution">
    <text evidence="1">The sequence shown here is derived from an EMBL/GenBank/DDBJ whole genome shotgun (WGS) entry which is preliminary data.</text>
</comment>
<dbReference type="Proteomes" id="UP000234254">
    <property type="component" value="Unassembled WGS sequence"/>
</dbReference>
<dbReference type="EMBL" id="MSFM01000003">
    <property type="protein sequence ID" value="PKY06630.1"/>
    <property type="molecule type" value="Genomic_DNA"/>
</dbReference>
<dbReference type="GeneID" id="36547557"/>
<dbReference type="AlphaFoldDB" id="A0A2I1D9R8"/>
<gene>
    <name evidence="1" type="ORF">P168DRAFT_316624</name>
</gene>
<protein>
    <submittedName>
        <fullName evidence="1">Uncharacterized protein</fullName>
    </submittedName>
</protein>
<evidence type="ECO:0000313" key="2">
    <source>
        <dbReference type="Proteomes" id="UP000234254"/>
    </source>
</evidence>
<sequence>MASEDASEHKTRYAPIEERLSRVQEVVQTLLLLEKHPKIEVEVQGNHFKGHTMDLRVKNDEWLRNNIKILCDSIKILLAESEWLRDDINMLRDEIEWLRDDSKMLDAKFKSIEDTLQPLVNAHNAHRMDVLSSWCKLDQR</sequence>
<accession>A0A2I1D9R8</accession>
<dbReference type="VEuPathDB" id="FungiDB:P168DRAFT_316624"/>
<organism evidence="1 2">
    <name type="scientific">Aspergillus campestris (strain IBT 28561)</name>
    <dbReference type="NCBI Taxonomy" id="1392248"/>
    <lineage>
        <taxon>Eukaryota</taxon>
        <taxon>Fungi</taxon>
        <taxon>Dikarya</taxon>
        <taxon>Ascomycota</taxon>
        <taxon>Pezizomycotina</taxon>
        <taxon>Eurotiomycetes</taxon>
        <taxon>Eurotiomycetidae</taxon>
        <taxon>Eurotiales</taxon>
        <taxon>Aspergillaceae</taxon>
        <taxon>Aspergillus</taxon>
        <taxon>Aspergillus subgen. Circumdati</taxon>
    </lineage>
</organism>
<keyword evidence="2" id="KW-1185">Reference proteome</keyword>
<reference evidence="1" key="1">
    <citation type="submission" date="2016-12" db="EMBL/GenBank/DDBJ databases">
        <title>The genomes of Aspergillus section Nigri reveals drivers in fungal speciation.</title>
        <authorList>
            <consortium name="DOE Joint Genome Institute"/>
            <person name="Vesth T.C."/>
            <person name="Nybo J."/>
            <person name="Theobald S."/>
            <person name="Brandl J."/>
            <person name="Frisvad J.C."/>
            <person name="Nielsen K.F."/>
            <person name="Lyhne E.K."/>
            <person name="Kogle M.E."/>
            <person name="Kuo A."/>
            <person name="Riley R."/>
            <person name="Clum A."/>
            <person name="Nolan M."/>
            <person name="Lipzen A."/>
            <person name="Salamov A."/>
            <person name="Henrissat B."/>
            <person name="Wiebenga A."/>
            <person name="De vries R.P."/>
            <person name="Grigoriev I.V."/>
            <person name="Mortensen U.H."/>
            <person name="Andersen M.R."/>
            <person name="Baker S.E."/>
        </authorList>
    </citation>
    <scope>NUCLEOTIDE SEQUENCE</scope>
    <source>
        <strain evidence="1">IBT 28561</strain>
    </source>
</reference>